<protein>
    <submittedName>
        <fullName evidence="2">Uncharacterized protein</fullName>
    </submittedName>
</protein>
<feature type="transmembrane region" description="Helical" evidence="1">
    <location>
        <begin position="158"/>
        <end position="178"/>
    </location>
</feature>
<dbReference type="AlphaFoldDB" id="A0A0L8AGM0"/>
<reference evidence="3" key="1">
    <citation type="submission" date="2014-11" db="EMBL/GenBank/DDBJ databases">
        <title>Genome sequencing of Roseivirga sp. D-25.</title>
        <authorList>
            <person name="Selvaratnam C."/>
            <person name="Thevarajoo S."/>
            <person name="Goh K.M."/>
            <person name="Eee R."/>
            <person name="Chan K.-G."/>
            <person name="Chong C.S."/>
        </authorList>
    </citation>
    <scope>NUCLEOTIDE SEQUENCE [LARGE SCALE GENOMIC DNA]</scope>
    <source>
        <strain evidence="3">D-25</strain>
    </source>
</reference>
<keyword evidence="1" id="KW-0812">Transmembrane</keyword>
<feature type="transmembrane region" description="Helical" evidence="1">
    <location>
        <begin position="190"/>
        <end position="210"/>
    </location>
</feature>
<feature type="transmembrane region" description="Helical" evidence="1">
    <location>
        <begin position="88"/>
        <end position="108"/>
    </location>
</feature>
<evidence type="ECO:0000256" key="1">
    <source>
        <dbReference type="SAM" id="Phobius"/>
    </source>
</evidence>
<feature type="transmembrane region" description="Helical" evidence="1">
    <location>
        <begin position="114"/>
        <end position="137"/>
    </location>
</feature>
<dbReference type="RefSeq" id="WP_053225053.1">
    <property type="nucleotide sequence ID" value="NZ_JSVA01000026.1"/>
</dbReference>
<dbReference type="Proteomes" id="UP000036908">
    <property type="component" value="Unassembled WGS sequence"/>
</dbReference>
<comment type="caution">
    <text evidence="2">The sequence shown here is derived from an EMBL/GenBank/DDBJ whole genome shotgun (WGS) entry which is preliminary data.</text>
</comment>
<sequence length="226" mass="26370">MTAKEEKIISVFMKDHRLLFEELYAEFYDHIASSYEARADKSQDINAHLKQVLKDFGGEDGMKKIVWGRQKAYARAYRKIVFSHFKTYFRWPLLMTTLLISILIFQLTQVFQPYWVIFYTLIATTGYSVLSGFRVIITYRRSCKTLKLPYKSSLKNEAIGYPVIWGSFLINIFSAMNLRELVANHFDTHGNLIIAVTVVLSTLYMVYFLAAEKAYKSEHKLKVDLI</sequence>
<keyword evidence="1" id="KW-0472">Membrane</keyword>
<keyword evidence="3" id="KW-1185">Reference proteome</keyword>
<dbReference type="EMBL" id="JSVA01000026">
    <property type="protein sequence ID" value="KOF01436.1"/>
    <property type="molecule type" value="Genomic_DNA"/>
</dbReference>
<accession>A0A0L8AGM0</accession>
<proteinExistence type="predicted"/>
<keyword evidence="1" id="KW-1133">Transmembrane helix</keyword>
<organism evidence="2 3">
    <name type="scientific">Roseivirga seohaensis subsp. aquiponti</name>
    <dbReference type="NCBI Taxonomy" id="1566026"/>
    <lineage>
        <taxon>Bacteria</taxon>
        <taxon>Pseudomonadati</taxon>
        <taxon>Bacteroidota</taxon>
        <taxon>Cytophagia</taxon>
        <taxon>Cytophagales</taxon>
        <taxon>Roseivirgaceae</taxon>
        <taxon>Roseivirga</taxon>
    </lineage>
</organism>
<dbReference type="OrthoDB" id="982093at2"/>
<evidence type="ECO:0000313" key="3">
    <source>
        <dbReference type="Proteomes" id="UP000036908"/>
    </source>
</evidence>
<evidence type="ECO:0000313" key="2">
    <source>
        <dbReference type="EMBL" id="KOF01436.1"/>
    </source>
</evidence>
<gene>
    <name evidence="2" type="ORF">OB69_17490</name>
</gene>
<name>A0A0L8AGM0_9BACT</name>
<dbReference type="PATRIC" id="fig|1566026.4.peg.1942"/>